<dbReference type="InterPro" id="IPR014001">
    <property type="entry name" value="Helicase_ATP-bd"/>
</dbReference>
<dbReference type="KEGG" id="sla:SERLADRAFT_433353"/>
<feature type="domain" description="RING-type" evidence="12">
    <location>
        <begin position="776"/>
        <end position="829"/>
    </location>
</feature>
<gene>
    <name evidence="15" type="ORF">SERLADRAFT_433353</name>
</gene>
<dbReference type="InterPro" id="IPR050628">
    <property type="entry name" value="SNF2_RAD54_helicase_TF"/>
</dbReference>
<evidence type="ECO:0000313" key="15">
    <source>
        <dbReference type="EMBL" id="EGO29363.1"/>
    </source>
</evidence>
<dbReference type="PROSITE" id="PS51192">
    <property type="entry name" value="HELICASE_ATP_BIND_1"/>
    <property type="match status" value="1"/>
</dbReference>
<dbReference type="PROSITE" id="PS51194">
    <property type="entry name" value="HELICASE_CTER"/>
    <property type="match status" value="1"/>
</dbReference>
<dbReference type="PROSITE" id="PS50089">
    <property type="entry name" value="ZF_RING_2"/>
    <property type="match status" value="1"/>
</dbReference>
<dbReference type="PANTHER" id="PTHR45626:SF16">
    <property type="entry name" value="ATP-DEPENDENT HELICASE ULS1"/>
    <property type="match status" value="1"/>
</dbReference>
<dbReference type="Gene3D" id="3.30.40.10">
    <property type="entry name" value="Zinc/RING finger domain, C3HC4 (zinc finger)"/>
    <property type="match status" value="1"/>
</dbReference>
<evidence type="ECO:0000256" key="3">
    <source>
        <dbReference type="ARBA" id="ARBA00022741"/>
    </source>
</evidence>
<dbReference type="Pfam" id="PF00271">
    <property type="entry name" value="Helicase_C"/>
    <property type="match status" value="1"/>
</dbReference>
<keyword evidence="8" id="KW-0067">ATP-binding</keyword>
<dbReference type="Pfam" id="PF13923">
    <property type="entry name" value="zf-C3HC4_2"/>
    <property type="match status" value="1"/>
</dbReference>
<dbReference type="GO" id="GO:0016787">
    <property type="term" value="F:hydrolase activity"/>
    <property type="evidence" value="ECO:0007669"/>
    <property type="project" value="UniProtKB-KW"/>
</dbReference>
<keyword evidence="3" id="KW-0547">Nucleotide-binding</keyword>
<dbReference type="OrthoDB" id="423559at2759"/>
<evidence type="ECO:0000259" key="13">
    <source>
        <dbReference type="PROSITE" id="PS51192"/>
    </source>
</evidence>
<sequence>MDTRNVSSNPVLLAAPREQHHINHTAHTLPVRASIRSQPLTKKEPSLESHRPNSCKTAAVKVEPATESVVPYKRLSDTSFSLHGVKHEEHPYTLTMSLPSIKRQKLEHTKSPLARMDNNTSSSYLSHALQPAIQSPGAEEARVKMMDLQTEIVRAQSELQRLAQKSRLSMEEVQQEANLVRQIQHLRSQELEYNGTLPNMTHSAFPSGVSALQMRPPTHWNYLLYDTPQDPHVNDTLDEDIATALLESREKTPALSFQSPQPLASGSGVPLERASNLFFDSTDPGQSSFPHYMPIEPIQSVVDDQRFDDDGDFYGRGKDTFLGPVAKADDIEKFLRSAGNAELFDGNASVDTALEKLGLRGMYQLLPGMSVSLMPHQLIGVAWALDKEHGSEKGGVLGDEMGLGKARSTVQITAVMVINASRNPICKTNLIVAPTALLDQWQLEIDMKTNNNMKCLIYHGSNKPKNKADIMRYDVVLTTYHTLAQEWPDYEAEQMLQEKRRKLRKKNQSFIASDSEEEIVKPKKKKKQLGLLFQMNWYRVILDEAQNIRNRKTRNSRCVTELDATYRWCLTGTPIINGLIDAYPLFRFLKLRPWYDWTEFNGHISKLEKKNPKLASARLQSIFRVILLRRKKDSELDGKRLIELPPKNVEMEKLTFSQEERDIYKMVEARSQATFNRYLRAGTVLKNYTQVLVMLLRLRQICSHPALIQEDGVALVGPDDVCADSSRDPQQELARARRLVSAQFVDKLKHKYKEAALRHMQEEKDSTDATIDDEECPVCMDVFTDAVITPCAHTFCRECLLNVLNTPHVQDMDDPNKYKADEKPCPSCRGPVSHIKIFAREAFEPSDSELNGDEKHTAKAFEDTDDEMVSIFNANKRPRRLMKRRTFEESERDDDDRMSDFIVQSDEEDNDAERHVMKKRLGKRRAIVLDSDDDMDSEAEEVIYGKRDSSIPKEQVKMMPKFLPSTKMKKMMEHLKKWAEENAGEKTLIISQWTQCLLLVSDYLTENGILHVKYQGDMNRAKRDQAVRVFMAKDKAQVMLMSLKCGGVGLNLTRANRVISLDLGWSEAIESQAFDRVHRLGQTKEVFVQRLVIADTVEDRVLALQERKQNLADGSLGEGKGKNIGRLSVRELANSHSIRSGPQGQRALKNLSIRGA</sequence>
<dbReference type="Gene3D" id="3.40.50.300">
    <property type="entry name" value="P-loop containing nucleotide triphosphate hydrolases"/>
    <property type="match status" value="1"/>
</dbReference>
<name>F8NGH6_SERL9</name>
<dbReference type="RefSeq" id="XP_007313605.1">
    <property type="nucleotide sequence ID" value="XM_007313543.1"/>
</dbReference>
<dbReference type="InterPro" id="IPR027417">
    <property type="entry name" value="P-loop_NTPase"/>
</dbReference>
<feature type="region of interest" description="Disordered" evidence="11">
    <location>
        <begin position="34"/>
        <end position="56"/>
    </location>
</feature>
<dbReference type="GO" id="GO:0004386">
    <property type="term" value="F:helicase activity"/>
    <property type="evidence" value="ECO:0007669"/>
    <property type="project" value="UniProtKB-KW"/>
</dbReference>
<dbReference type="GO" id="GO:0008270">
    <property type="term" value="F:zinc ion binding"/>
    <property type="evidence" value="ECO:0007669"/>
    <property type="project" value="UniProtKB-KW"/>
</dbReference>
<dbReference type="GO" id="GO:0005737">
    <property type="term" value="C:cytoplasm"/>
    <property type="evidence" value="ECO:0007669"/>
    <property type="project" value="TreeGrafter"/>
</dbReference>
<evidence type="ECO:0000256" key="6">
    <source>
        <dbReference type="ARBA" id="ARBA00022806"/>
    </source>
</evidence>
<evidence type="ECO:0000256" key="8">
    <source>
        <dbReference type="ARBA" id="ARBA00022840"/>
    </source>
</evidence>
<dbReference type="SMART" id="SM00490">
    <property type="entry name" value="HELICc"/>
    <property type="match status" value="1"/>
</dbReference>
<keyword evidence="4 9" id="KW-0863">Zinc-finger</keyword>
<dbReference type="GeneID" id="18814173"/>
<dbReference type="SMART" id="SM00487">
    <property type="entry name" value="DEXDc"/>
    <property type="match status" value="1"/>
</dbReference>
<evidence type="ECO:0000256" key="5">
    <source>
        <dbReference type="ARBA" id="ARBA00022801"/>
    </source>
</evidence>
<evidence type="ECO:0000259" key="12">
    <source>
        <dbReference type="PROSITE" id="PS50089"/>
    </source>
</evidence>
<evidence type="ECO:0000256" key="4">
    <source>
        <dbReference type="ARBA" id="ARBA00022771"/>
    </source>
</evidence>
<evidence type="ECO:0000259" key="14">
    <source>
        <dbReference type="PROSITE" id="PS51194"/>
    </source>
</evidence>
<dbReference type="GO" id="GO:0005634">
    <property type="term" value="C:nucleus"/>
    <property type="evidence" value="ECO:0007669"/>
    <property type="project" value="TreeGrafter"/>
</dbReference>
<dbReference type="PANTHER" id="PTHR45626">
    <property type="entry name" value="TRANSCRIPTION TERMINATION FACTOR 2-RELATED"/>
    <property type="match status" value="1"/>
</dbReference>
<dbReference type="GO" id="GO:0008094">
    <property type="term" value="F:ATP-dependent activity, acting on DNA"/>
    <property type="evidence" value="ECO:0007669"/>
    <property type="project" value="TreeGrafter"/>
</dbReference>
<dbReference type="InterPro" id="IPR038718">
    <property type="entry name" value="SNF2-like_sf"/>
</dbReference>
<dbReference type="PROSITE" id="PS00518">
    <property type="entry name" value="ZF_RING_1"/>
    <property type="match status" value="1"/>
</dbReference>
<evidence type="ECO:0000256" key="7">
    <source>
        <dbReference type="ARBA" id="ARBA00022833"/>
    </source>
</evidence>
<evidence type="ECO:0000256" key="11">
    <source>
        <dbReference type="SAM" id="MobiDB-lite"/>
    </source>
</evidence>
<feature type="coiled-coil region" evidence="10">
    <location>
        <begin position="138"/>
        <end position="176"/>
    </location>
</feature>
<dbReference type="SUPFAM" id="SSF52540">
    <property type="entry name" value="P-loop containing nucleoside triphosphate hydrolases"/>
    <property type="match status" value="2"/>
</dbReference>
<keyword evidence="5" id="KW-0378">Hydrolase</keyword>
<organism>
    <name type="scientific">Serpula lacrymans var. lacrymans (strain S7.9)</name>
    <name type="common">Dry rot fungus</name>
    <dbReference type="NCBI Taxonomy" id="578457"/>
    <lineage>
        <taxon>Eukaryota</taxon>
        <taxon>Fungi</taxon>
        <taxon>Dikarya</taxon>
        <taxon>Basidiomycota</taxon>
        <taxon>Agaricomycotina</taxon>
        <taxon>Agaricomycetes</taxon>
        <taxon>Agaricomycetidae</taxon>
        <taxon>Boletales</taxon>
        <taxon>Coniophorineae</taxon>
        <taxon>Serpulaceae</taxon>
        <taxon>Serpula</taxon>
    </lineage>
</organism>
<dbReference type="InterPro" id="IPR001841">
    <property type="entry name" value="Znf_RING"/>
</dbReference>
<feature type="compositionally biased region" description="Basic and acidic residues" evidence="11">
    <location>
        <begin position="41"/>
        <end position="51"/>
    </location>
</feature>
<comment type="similarity">
    <text evidence="1">Belongs to the SNF2/RAD54 helicase family.</text>
</comment>
<keyword evidence="6" id="KW-0347">Helicase</keyword>
<dbReference type="GO" id="GO:0005524">
    <property type="term" value="F:ATP binding"/>
    <property type="evidence" value="ECO:0007669"/>
    <property type="project" value="UniProtKB-KW"/>
</dbReference>
<protein>
    <submittedName>
        <fullName evidence="15">Uncharacterized protein</fullName>
    </submittedName>
</protein>
<dbReference type="CDD" id="cd18008">
    <property type="entry name" value="DEXDc_SHPRH-like"/>
    <property type="match status" value="1"/>
</dbReference>
<keyword evidence="10" id="KW-0175">Coiled coil</keyword>
<feature type="domain" description="Helicase ATP-binding" evidence="13">
    <location>
        <begin position="386"/>
        <end position="592"/>
    </location>
</feature>
<feature type="domain" description="Helicase C-terminal" evidence="14">
    <location>
        <begin position="967"/>
        <end position="1128"/>
    </location>
</feature>
<dbReference type="Proteomes" id="UP000008064">
    <property type="component" value="Unassembled WGS sequence"/>
</dbReference>
<evidence type="ECO:0000256" key="9">
    <source>
        <dbReference type="PROSITE-ProRule" id="PRU00175"/>
    </source>
</evidence>
<evidence type="ECO:0000256" key="1">
    <source>
        <dbReference type="ARBA" id="ARBA00007025"/>
    </source>
</evidence>
<accession>F8NGH6</accession>
<dbReference type="InterPro" id="IPR013083">
    <property type="entry name" value="Znf_RING/FYVE/PHD"/>
</dbReference>
<dbReference type="SUPFAM" id="SSF57850">
    <property type="entry name" value="RING/U-box"/>
    <property type="match status" value="1"/>
</dbReference>
<dbReference type="InterPro" id="IPR017907">
    <property type="entry name" value="Znf_RING_CS"/>
</dbReference>
<keyword evidence="7" id="KW-0862">Zinc</keyword>
<dbReference type="InterPro" id="IPR001650">
    <property type="entry name" value="Helicase_C-like"/>
</dbReference>
<keyword evidence="2" id="KW-0479">Metal-binding</keyword>
<proteinExistence type="inferred from homology"/>
<dbReference type="Gene3D" id="3.40.50.10810">
    <property type="entry name" value="Tandem AAA-ATPase domain"/>
    <property type="match status" value="1"/>
</dbReference>
<evidence type="ECO:0000256" key="10">
    <source>
        <dbReference type="SAM" id="Coils"/>
    </source>
</evidence>
<evidence type="ECO:0000256" key="2">
    <source>
        <dbReference type="ARBA" id="ARBA00022723"/>
    </source>
</evidence>
<dbReference type="InterPro" id="IPR049730">
    <property type="entry name" value="SNF2/RAD54-like_C"/>
</dbReference>
<dbReference type="HOGENOM" id="CLU_000315_2_8_1"/>
<dbReference type="InterPro" id="IPR000330">
    <property type="entry name" value="SNF2_N"/>
</dbReference>
<dbReference type="GO" id="GO:0000724">
    <property type="term" value="P:double-strand break repair via homologous recombination"/>
    <property type="evidence" value="ECO:0007669"/>
    <property type="project" value="TreeGrafter"/>
</dbReference>
<dbReference type="Pfam" id="PF00176">
    <property type="entry name" value="SNF2-rel_dom"/>
    <property type="match status" value="1"/>
</dbReference>
<dbReference type="AlphaFoldDB" id="F8NGH6"/>
<reference evidence="15" key="1">
    <citation type="submission" date="2011-04" db="EMBL/GenBank/DDBJ databases">
        <title>Evolution of plant cell wall degrading machinery underlies the functional diversity of forest fungi.</title>
        <authorList>
            <consortium name="US DOE Joint Genome Institute (JGI-PGF)"/>
            <person name="Eastwood D.C."/>
            <person name="Floudas D."/>
            <person name="Binder M."/>
            <person name="Majcherczyk A."/>
            <person name="Schneider P."/>
            <person name="Aerts A."/>
            <person name="Asiegbu F.O."/>
            <person name="Baker S.E."/>
            <person name="Barry K."/>
            <person name="Bendiksby M."/>
            <person name="Blumentritt M."/>
            <person name="Coutinho P.M."/>
            <person name="Cullen D."/>
            <person name="Cullen D."/>
            <person name="Gathman A."/>
            <person name="Goodell B."/>
            <person name="Henrissat B."/>
            <person name="Ihrmark K."/>
            <person name="Kauserud H."/>
            <person name="Kohler A."/>
            <person name="LaButti K."/>
            <person name="Lapidus A."/>
            <person name="Lavin J.L."/>
            <person name="Lee Y.-H."/>
            <person name="Lindquist E."/>
            <person name="Lilly W."/>
            <person name="Lucas S."/>
            <person name="Morin E."/>
            <person name="Murat C."/>
            <person name="Oguiza J.A."/>
            <person name="Park J."/>
            <person name="Pisabarro A.G."/>
            <person name="Riley R."/>
            <person name="Rosling A."/>
            <person name="Salamov A."/>
            <person name="Schmidt O."/>
            <person name="Schmutz J."/>
            <person name="Skrede I."/>
            <person name="Stenlid J."/>
            <person name="Wiebenga A."/>
            <person name="Xie X."/>
            <person name="Kues U."/>
            <person name="Hibbett D.S."/>
            <person name="Hoffmeister D."/>
            <person name="Hogberg N."/>
            <person name="Martin F."/>
            <person name="Grigoriev I.V."/>
            <person name="Watkinson S.C."/>
        </authorList>
    </citation>
    <scope>NUCLEOTIDE SEQUENCE</scope>
    <source>
        <strain evidence="15">S7.9</strain>
    </source>
</reference>
<dbReference type="EMBL" id="GL945429">
    <property type="protein sequence ID" value="EGO29363.1"/>
    <property type="molecule type" value="Genomic_DNA"/>
</dbReference>
<dbReference type="SMART" id="SM00184">
    <property type="entry name" value="RING"/>
    <property type="match status" value="1"/>
</dbReference>
<dbReference type="CDD" id="cd18793">
    <property type="entry name" value="SF2_C_SNF"/>
    <property type="match status" value="1"/>
</dbReference>